<dbReference type="InterPro" id="IPR000757">
    <property type="entry name" value="Beta-glucanase-like"/>
</dbReference>
<dbReference type="PROSITE" id="PS51762">
    <property type="entry name" value="GH16_2"/>
    <property type="match status" value="1"/>
</dbReference>
<organism evidence="4 5">
    <name type="scientific">Phnomibacter ginsenosidimutans</name>
    <dbReference type="NCBI Taxonomy" id="2676868"/>
    <lineage>
        <taxon>Bacteria</taxon>
        <taxon>Pseudomonadati</taxon>
        <taxon>Bacteroidota</taxon>
        <taxon>Chitinophagia</taxon>
        <taxon>Chitinophagales</taxon>
        <taxon>Chitinophagaceae</taxon>
        <taxon>Phnomibacter</taxon>
    </lineage>
</organism>
<dbReference type="GO" id="GO:0004553">
    <property type="term" value="F:hydrolase activity, hydrolyzing O-glycosyl compounds"/>
    <property type="evidence" value="ECO:0007669"/>
    <property type="project" value="InterPro"/>
</dbReference>
<evidence type="ECO:0000256" key="1">
    <source>
        <dbReference type="ARBA" id="ARBA00006865"/>
    </source>
</evidence>
<dbReference type="AlphaFoldDB" id="A0A6I6GPR7"/>
<sequence>MKKCTLALLLLVATAAVAQTKARFTAKPVWADEFNYKGMPDTSHWSYDTGGHGWGNNELQYYRDSGNAWVNGSELVITAQPDSYKGMSYTSARLVSKGRGDFLYGRFEARAKLPAGLGTWPAIWMLPTDWRYGNWPRSGEIDIMEHVGYDPEKVHISVHTQAYNHIAGTQKTAFRQVPGAMDGYHVYRVDWTPELIEGYIDNQLLFSFRNEHKSPDEWPFDQRFHWLLNVAVGGNWGGKNGVNPQAFPASLLIDYVRVYGWEK</sequence>
<reference evidence="4 5" key="1">
    <citation type="submission" date="2019-11" db="EMBL/GenBank/DDBJ databases">
        <authorList>
            <person name="Im W.T."/>
        </authorList>
    </citation>
    <scope>NUCLEOTIDE SEQUENCE [LARGE SCALE GENOMIC DNA]</scope>
    <source>
        <strain evidence="4 5">SB-02</strain>
    </source>
</reference>
<keyword evidence="4" id="KW-0378">Hydrolase</keyword>
<evidence type="ECO:0000256" key="2">
    <source>
        <dbReference type="SAM" id="SignalP"/>
    </source>
</evidence>
<dbReference type="Gene3D" id="2.60.120.200">
    <property type="match status" value="1"/>
</dbReference>
<proteinExistence type="inferred from homology"/>
<dbReference type="Pfam" id="PF00722">
    <property type="entry name" value="Glyco_hydro_16"/>
    <property type="match status" value="1"/>
</dbReference>
<dbReference type="RefSeq" id="WP_157480070.1">
    <property type="nucleotide sequence ID" value="NZ_CP046566.1"/>
</dbReference>
<feature type="domain" description="GH16" evidence="3">
    <location>
        <begin position="22"/>
        <end position="263"/>
    </location>
</feature>
<dbReference type="PANTHER" id="PTHR10963">
    <property type="entry name" value="GLYCOSYL HYDROLASE-RELATED"/>
    <property type="match status" value="1"/>
</dbReference>
<dbReference type="PANTHER" id="PTHR10963:SF55">
    <property type="entry name" value="GLYCOSIDE HYDROLASE FAMILY 16 PROTEIN"/>
    <property type="match status" value="1"/>
</dbReference>
<feature type="chain" id="PRO_5026230404" evidence="2">
    <location>
        <begin position="19"/>
        <end position="263"/>
    </location>
</feature>
<keyword evidence="5" id="KW-1185">Reference proteome</keyword>
<comment type="similarity">
    <text evidence="1">Belongs to the glycosyl hydrolase 16 family.</text>
</comment>
<evidence type="ECO:0000313" key="4">
    <source>
        <dbReference type="EMBL" id="QGW29658.1"/>
    </source>
</evidence>
<accession>A0A6I6GPR7</accession>
<gene>
    <name evidence="4" type="ORF">GLV81_17420</name>
</gene>
<protein>
    <submittedName>
        <fullName evidence="4">Family 16 glycosylhydrolase</fullName>
    </submittedName>
</protein>
<name>A0A6I6GPR7_9BACT</name>
<dbReference type="CDD" id="cd08023">
    <property type="entry name" value="GH16_laminarinase_like"/>
    <property type="match status" value="1"/>
</dbReference>
<keyword evidence="2" id="KW-0732">Signal</keyword>
<dbReference type="GO" id="GO:0005975">
    <property type="term" value="P:carbohydrate metabolic process"/>
    <property type="evidence" value="ECO:0007669"/>
    <property type="project" value="InterPro"/>
</dbReference>
<evidence type="ECO:0000259" key="3">
    <source>
        <dbReference type="PROSITE" id="PS51762"/>
    </source>
</evidence>
<dbReference type="InterPro" id="IPR050546">
    <property type="entry name" value="Glycosyl_Hydrlase_16"/>
</dbReference>
<dbReference type="EMBL" id="CP046566">
    <property type="protein sequence ID" value="QGW29658.1"/>
    <property type="molecule type" value="Genomic_DNA"/>
</dbReference>
<dbReference type="KEGG" id="fls:GLV81_17420"/>
<dbReference type="Proteomes" id="UP000426027">
    <property type="component" value="Chromosome"/>
</dbReference>
<evidence type="ECO:0000313" key="5">
    <source>
        <dbReference type="Proteomes" id="UP000426027"/>
    </source>
</evidence>
<feature type="signal peptide" evidence="2">
    <location>
        <begin position="1"/>
        <end position="18"/>
    </location>
</feature>
<dbReference type="InterPro" id="IPR013320">
    <property type="entry name" value="ConA-like_dom_sf"/>
</dbReference>
<dbReference type="SUPFAM" id="SSF49899">
    <property type="entry name" value="Concanavalin A-like lectins/glucanases"/>
    <property type="match status" value="1"/>
</dbReference>